<proteinExistence type="predicted"/>
<dbReference type="EMBL" id="JBFDAA010000008">
    <property type="protein sequence ID" value="KAL1130369.1"/>
    <property type="molecule type" value="Genomic_DNA"/>
</dbReference>
<organism evidence="1 2">
    <name type="scientific">Ranatra chinensis</name>
    <dbReference type="NCBI Taxonomy" id="642074"/>
    <lineage>
        <taxon>Eukaryota</taxon>
        <taxon>Metazoa</taxon>
        <taxon>Ecdysozoa</taxon>
        <taxon>Arthropoda</taxon>
        <taxon>Hexapoda</taxon>
        <taxon>Insecta</taxon>
        <taxon>Pterygota</taxon>
        <taxon>Neoptera</taxon>
        <taxon>Paraneoptera</taxon>
        <taxon>Hemiptera</taxon>
        <taxon>Heteroptera</taxon>
        <taxon>Panheteroptera</taxon>
        <taxon>Nepomorpha</taxon>
        <taxon>Nepidae</taxon>
        <taxon>Ranatrinae</taxon>
        <taxon>Ranatra</taxon>
    </lineage>
</organism>
<reference evidence="1 2" key="1">
    <citation type="submission" date="2024-07" db="EMBL/GenBank/DDBJ databases">
        <title>Chromosome-level genome assembly of the water stick insect Ranatra chinensis (Heteroptera: Nepidae).</title>
        <authorList>
            <person name="Liu X."/>
        </authorList>
    </citation>
    <scope>NUCLEOTIDE SEQUENCE [LARGE SCALE GENOMIC DNA]</scope>
    <source>
        <strain evidence="1">Cailab_2021Rc</strain>
        <tissue evidence="1">Muscle</tissue>
    </source>
</reference>
<evidence type="ECO:0000313" key="2">
    <source>
        <dbReference type="Proteomes" id="UP001558652"/>
    </source>
</evidence>
<name>A0ABD0YID9_9HEMI</name>
<keyword evidence="2" id="KW-1185">Reference proteome</keyword>
<sequence length="164" mass="18897">MVQQSTSKNKYHPQRRKKYVEYSHWKHDGKGREKQIAIADIVVLAEDISYEVRTVWVQLALLEGTGIGDRAADRLRYHRHHAKIYCATYNYPKIVSYYRKGPCPPLDRLNASPTVVWLGYQLKTRPVFNGEGHSRSRVLAIGVGYHWPIPKRNQFLQAGAMCCG</sequence>
<evidence type="ECO:0000313" key="1">
    <source>
        <dbReference type="EMBL" id="KAL1130369.1"/>
    </source>
</evidence>
<comment type="caution">
    <text evidence="1">The sequence shown here is derived from an EMBL/GenBank/DDBJ whole genome shotgun (WGS) entry which is preliminary data.</text>
</comment>
<protein>
    <submittedName>
        <fullName evidence="1">Uncharacterized protein</fullName>
    </submittedName>
</protein>
<dbReference type="AlphaFoldDB" id="A0ABD0YID9"/>
<gene>
    <name evidence="1" type="ORF">AAG570_013307</name>
</gene>
<dbReference type="Proteomes" id="UP001558652">
    <property type="component" value="Unassembled WGS sequence"/>
</dbReference>
<accession>A0ABD0YID9</accession>